<name>A0AAV7UYW0_PLEWA</name>
<sequence>MALWAPLSPVVELRGKSDGYQRPQATTRKPSPHIMFRQYLTAARAKAMPAATPLLLLVVRSSLGPPDLTART</sequence>
<dbReference type="AlphaFoldDB" id="A0AAV7UYW0"/>
<dbReference type="EMBL" id="JANPWB010000004">
    <property type="protein sequence ID" value="KAJ1194315.1"/>
    <property type="molecule type" value="Genomic_DNA"/>
</dbReference>
<gene>
    <name evidence="1" type="ORF">NDU88_003604</name>
</gene>
<organism evidence="1 2">
    <name type="scientific">Pleurodeles waltl</name>
    <name type="common">Iberian ribbed newt</name>
    <dbReference type="NCBI Taxonomy" id="8319"/>
    <lineage>
        <taxon>Eukaryota</taxon>
        <taxon>Metazoa</taxon>
        <taxon>Chordata</taxon>
        <taxon>Craniata</taxon>
        <taxon>Vertebrata</taxon>
        <taxon>Euteleostomi</taxon>
        <taxon>Amphibia</taxon>
        <taxon>Batrachia</taxon>
        <taxon>Caudata</taxon>
        <taxon>Salamandroidea</taxon>
        <taxon>Salamandridae</taxon>
        <taxon>Pleurodelinae</taxon>
        <taxon>Pleurodeles</taxon>
    </lineage>
</organism>
<proteinExistence type="predicted"/>
<dbReference type="Proteomes" id="UP001066276">
    <property type="component" value="Chromosome 2_2"/>
</dbReference>
<evidence type="ECO:0000313" key="2">
    <source>
        <dbReference type="Proteomes" id="UP001066276"/>
    </source>
</evidence>
<evidence type="ECO:0000313" key="1">
    <source>
        <dbReference type="EMBL" id="KAJ1194315.1"/>
    </source>
</evidence>
<reference evidence="1" key="1">
    <citation type="journal article" date="2022" name="bioRxiv">
        <title>Sequencing and chromosome-scale assembly of the giantPleurodeles waltlgenome.</title>
        <authorList>
            <person name="Brown T."/>
            <person name="Elewa A."/>
            <person name="Iarovenko S."/>
            <person name="Subramanian E."/>
            <person name="Araus A.J."/>
            <person name="Petzold A."/>
            <person name="Susuki M."/>
            <person name="Suzuki K.-i.T."/>
            <person name="Hayashi T."/>
            <person name="Toyoda A."/>
            <person name="Oliveira C."/>
            <person name="Osipova E."/>
            <person name="Leigh N.D."/>
            <person name="Simon A."/>
            <person name="Yun M.H."/>
        </authorList>
    </citation>
    <scope>NUCLEOTIDE SEQUENCE</scope>
    <source>
        <strain evidence="1">20211129_DDA</strain>
        <tissue evidence="1">Liver</tissue>
    </source>
</reference>
<protein>
    <submittedName>
        <fullName evidence="1">Uncharacterized protein</fullName>
    </submittedName>
</protein>
<comment type="caution">
    <text evidence="1">The sequence shown here is derived from an EMBL/GenBank/DDBJ whole genome shotgun (WGS) entry which is preliminary data.</text>
</comment>
<accession>A0AAV7UYW0</accession>
<keyword evidence="2" id="KW-1185">Reference proteome</keyword>